<evidence type="ECO:0000313" key="3">
    <source>
        <dbReference type="Proteomes" id="UP000039046"/>
    </source>
</evidence>
<dbReference type="GO" id="GO:0000702">
    <property type="term" value="F:oxidized base lesion DNA N-glycosylase activity"/>
    <property type="evidence" value="ECO:0007669"/>
    <property type="project" value="UniProtKB-ARBA"/>
</dbReference>
<sequence length="330" mass="35917">MARSAAAQRQKTAPTRHSLRSHVRITKAQSTIGAKTIKTEPTEEELGNVFTIKIKEEQEGDVCDDTKEPVKSEHGLAEDTILTSSDSPFPTFAHPTPKECELVHATLVGIHGERTRPSQKVAPKDVAGCGTSQSVLDALVRTILSQNTSNKNSTRAKKSMDAVYGSSDNWEAIVKGCQPKLQEAIRTGGLSVTKSKAIINLLTQVYEKYGKYSLDHLFEATNDEAMSEMMSYGGVGPKTASCVLLFCLERPSFAVDTHVYRLTGLLGWRPAKATREQAQEHLDATVPDHLKYPLHVLFIAHGRTCERCKATGRGGGGAAPCKLRNSNAVM</sequence>
<dbReference type="AlphaFoldDB" id="A0A0A1T754"/>
<dbReference type="InterPro" id="IPR023170">
    <property type="entry name" value="HhH_base_excis_C"/>
</dbReference>
<organism evidence="2 3">
    <name type="scientific">[Torrubiella] hemipterigena</name>
    <dbReference type="NCBI Taxonomy" id="1531966"/>
    <lineage>
        <taxon>Eukaryota</taxon>
        <taxon>Fungi</taxon>
        <taxon>Dikarya</taxon>
        <taxon>Ascomycota</taxon>
        <taxon>Pezizomycotina</taxon>
        <taxon>Sordariomycetes</taxon>
        <taxon>Hypocreomycetidae</taxon>
        <taxon>Hypocreales</taxon>
        <taxon>Clavicipitaceae</taxon>
        <taxon>Clavicipitaceae incertae sedis</taxon>
        <taxon>'Torrubiella' clade</taxon>
    </lineage>
</organism>
<feature type="domain" description="HhH-GPD" evidence="1">
    <location>
        <begin position="144"/>
        <end position="304"/>
    </location>
</feature>
<dbReference type="CDD" id="cd00056">
    <property type="entry name" value="ENDO3c"/>
    <property type="match status" value="1"/>
</dbReference>
<evidence type="ECO:0000313" key="2">
    <source>
        <dbReference type="EMBL" id="CEJ90624.1"/>
    </source>
</evidence>
<dbReference type="GO" id="GO:0006285">
    <property type="term" value="P:base-excision repair, AP site formation"/>
    <property type="evidence" value="ECO:0007669"/>
    <property type="project" value="UniProtKB-ARBA"/>
</dbReference>
<dbReference type="SMART" id="SM00478">
    <property type="entry name" value="ENDO3c"/>
    <property type="match status" value="1"/>
</dbReference>
<accession>A0A0A1T754</accession>
<name>A0A0A1T754_9HYPO</name>
<protein>
    <recommendedName>
        <fullName evidence="1">HhH-GPD domain-containing protein</fullName>
    </recommendedName>
</protein>
<keyword evidence="3" id="KW-1185">Reference proteome</keyword>
<dbReference type="PANTHER" id="PTHR47203:SF1">
    <property type="entry name" value="HYPOTHETICAL BASE EXCISION DNA REPAIR PROTEIN (EUROFUNG)"/>
    <property type="match status" value="1"/>
</dbReference>
<proteinExistence type="predicted"/>
<dbReference type="OrthoDB" id="5607at2759"/>
<dbReference type="Gene3D" id="1.10.1670.10">
    <property type="entry name" value="Helix-hairpin-Helix base-excision DNA repair enzymes (C-terminal)"/>
    <property type="match status" value="1"/>
</dbReference>
<reference evidence="2 3" key="1">
    <citation type="journal article" date="2015" name="Genome Announc.">
        <title>Draft Genome Sequence and Gene Annotation of the Entomopathogenic Fungus Verticillium hemipterigenum.</title>
        <authorList>
            <person name="Horn F."/>
            <person name="Habel A."/>
            <person name="Scharf D.H."/>
            <person name="Dworschak J."/>
            <person name="Brakhage A.A."/>
            <person name="Guthke R."/>
            <person name="Hertweck C."/>
            <person name="Linde J."/>
        </authorList>
    </citation>
    <scope>NUCLEOTIDE SEQUENCE [LARGE SCALE GENOMIC DNA]</scope>
</reference>
<dbReference type="PANTHER" id="PTHR47203">
    <property type="match status" value="1"/>
</dbReference>
<dbReference type="STRING" id="1531966.A0A0A1T754"/>
<dbReference type="InterPro" id="IPR003265">
    <property type="entry name" value="HhH-GPD_domain"/>
</dbReference>
<dbReference type="Pfam" id="PF00730">
    <property type="entry name" value="HhH-GPD"/>
    <property type="match status" value="1"/>
</dbReference>
<dbReference type="Proteomes" id="UP000039046">
    <property type="component" value="Unassembled WGS sequence"/>
</dbReference>
<dbReference type="InterPro" id="IPR011257">
    <property type="entry name" value="DNA_glycosylase"/>
</dbReference>
<dbReference type="SUPFAM" id="SSF48150">
    <property type="entry name" value="DNA-glycosylase"/>
    <property type="match status" value="1"/>
</dbReference>
<dbReference type="Gene3D" id="1.10.340.30">
    <property type="entry name" value="Hypothetical protein, domain 2"/>
    <property type="match status" value="1"/>
</dbReference>
<evidence type="ECO:0000259" key="1">
    <source>
        <dbReference type="SMART" id="SM00478"/>
    </source>
</evidence>
<gene>
    <name evidence="2" type="ORF">VHEMI06392</name>
</gene>
<dbReference type="HOGENOM" id="CLU_012862_9_1_1"/>
<dbReference type="EMBL" id="CDHN01000003">
    <property type="protein sequence ID" value="CEJ90624.1"/>
    <property type="molecule type" value="Genomic_DNA"/>
</dbReference>